<dbReference type="PANTHER" id="PTHR31619">
    <property type="entry name" value="4-HYDROXY-3-METHYLBUT-2-ENYL DIPHOSPHATE REDUCTASE, CHLOROPLASTIC"/>
    <property type="match status" value="1"/>
</dbReference>
<evidence type="ECO:0000256" key="5">
    <source>
        <dbReference type="ARBA" id="ARBA00023004"/>
    </source>
</evidence>
<organism evidence="13 14">
    <name type="scientific">Symbiodinium microadriaticum</name>
    <name type="common">Dinoflagellate</name>
    <name type="synonym">Zooxanthella microadriatica</name>
    <dbReference type="NCBI Taxonomy" id="2951"/>
    <lineage>
        <taxon>Eukaryota</taxon>
        <taxon>Sar</taxon>
        <taxon>Alveolata</taxon>
        <taxon>Dinophyceae</taxon>
        <taxon>Suessiales</taxon>
        <taxon>Symbiodiniaceae</taxon>
        <taxon>Symbiodinium</taxon>
    </lineage>
</organism>
<feature type="region of interest" description="Disordered" evidence="11">
    <location>
        <begin position="846"/>
        <end position="869"/>
    </location>
</feature>
<feature type="region of interest" description="Disordered" evidence="11">
    <location>
        <begin position="481"/>
        <end position="510"/>
    </location>
</feature>
<dbReference type="GO" id="GO:0050992">
    <property type="term" value="P:dimethylallyl diphosphate biosynthetic process"/>
    <property type="evidence" value="ECO:0007669"/>
    <property type="project" value="InterPro"/>
</dbReference>
<evidence type="ECO:0000256" key="7">
    <source>
        <dbReference type="ARBA" id="ARBA00046313"/>
    </source>
</evidence>
<dbReference type="SUPFAM" id="SSF51197">
    <property type="entry name" value="Clavaminate synthase-like"/>
    <property type="match status" value="1"/>
</dbReference>
<dbReference type="Pfam" id="PF02668">
    <property type="entry name" value="TauD"/>
    <property type="match status" value="1"/>
</dbReference>
<evidence type="ECO:0000256" key="11">
    <source>
        <dbReference type="SAM" id="MobiDB-lite"/>
    </source>
</evidence>
<evidence type="ECO:0000313" key="13">
    <source>
        <dbReference type="EMBL" id="OLP79971.1"/>
    </source>
</evidence>
<dbReference type="GO" id="GO:0046872">
    <property type="term" value="F:metal ion binding"/>
    <property type="evidence" value="ECO:0007669"/>
    <property type="project" value="UniProtKB-KW"/>
</dbReference>
<dbReference type="PANTHER" id="PTHR31619:SF5">
    <property type="entry name" value="4-HYDROXY-3-METHYLBUT-2-ENYL DIPHOSPHATE REDUCTASE, CHLOROPLASTIC"/>
    <property type="match status" value="1"/>
</dbReference>
<keyword evidence="3" id="KW-0479">Metal-binding</keyword>
<sequence length="1172" mass="128506">MQQIRGSDSPACDPSRKKPGRLASLPASAPSYALRSELWLIKHWLSSEEPCRISSSRLVRSGERQEMPTSKGIIVHHHYNSCQGVGSSSSANASFQLSNSSKSDRNASVSTFPFRLQLCFCSAFEGSVSAMAELANLGGTAFVALPSSTATSLRAAGHSGHSAASSSASQGPRAAAAATVAGLAALASQGSRRSRRTALKGAATELPTVDRASETVVKGLNTIFRKGSLRPMVAADPPRVVSSAEVLPALRTAGACILEGAGSSRERAAALPEEIFGAVLAAAPEPAEVSEKTLGPRGIRKDDAFRAHTDGHAYGDLFPDYFLLLCAHASSKGGGNFVIDGYQLLDGLAEDAENSWVVKALEERAVDQTSRLPSISPVVLRAPDGRRALRCRLSGPPAAFAAQRVSHDSDDPEKDARMLAIYHQAVEKAAEAADRIYLRPGDALVVDNYRMFHGRDPYVDPDRLLWRCWIWTTAARGVPDTELHSTPGNTAGEVCPDEAPSKRQRLEKAEATTKQWRRDLMRSDQYYKFGRTQMENAMNQLQEVSGSELLTKIRQNGFRLTVGDITFVLAESYGFCWGVERAVAMAYEARDFFPDKNIWVTNEIIHNPSVNQNLSDKGMRFVETTKDGGKDYSAVEEGDVVILPAFGASVDEMALLKERNVQIVDTTCPWVSKVWASVERSKDKDHTAIIHGKYDHEETVATKSFASKYIVLKNMAEAEYVAAYVLGEGNKEEFMAKFSKAMSPGFDPDVDLDRVGVANQTTMLKGETELIGKLFERTLIKKYGPQNINEHFMSFNTICDATQERQDAMYKMFGAEYETWMHTPGASAIRRVSECLRIDLRRSHGRARTSRQERALVSEPSVPTKGQSRAVDESLYGAGFAPICKDPADFLPEREMWAWCDFYGNGAVMPDETTCNDQEGCYGGTGWCHCEGKEGCLAVGGYWFAQTCTMEVEMFSQEQREMLHLADSSGSCLDLEANGMRAQDVVSWPAQMCCASFPATVCDKDLTPQTPCLHDEDFEHNKTTWAWCDTYQAAPSVDECNSNGCSGDEWHCHCETKEGCLAVGGRWDEYQCWRDLQHMSSEVHKAISMAKSQHSCDDIEVWHSPLEYSVDWMGSSCCSSGKSLCQELGGGGGHSHHHHHSAPKSNLYAELEGEQVGISLLSAKEAEKLEYS</sequence>
<dbReference type="Gene3D" id="3.40.1010.20">
    <property type="entry name" value="4-hydroxy-3-methylbut-2-enyl diphosphate reductase, catalytic domain"/>
    <property type="match status" value="2"/>
</dbReference>
<comment type="cofactor">
    <cofactor evidence="1">
        <name>[4Fe-4S] cluster</name>
        <dbReference type="ChEBI" id="CHEBI:49883"/>
    </cofactor>
</comment>
<dbReference type="GO" id="GO:0051539">
    <property type="term" value="F:4 iron, 4 sulfur cluster binding"/>
    <property type="evidence" value="ECO:0007669"/>
    <property type="project" value="UniProtKB-KW"/>
</dbReference>
<keyword evidence="14" id="KW-1185">Reference proteome</keyword>
<comment type="caution">
    <text evidence="13">The sequence shown here is derived from an EMBL/GenBank/DDBJ whole genome shotgun (WGS) entry which is preliminary data.</text>
</comment>
<dbReference type="AlphaFoldDB" id="A0A1Q9CAN5"/>
<reference evidence="13 14" key="1">
    <citation type="submission" date="2016-02" db="EMBL/GenBank/DDBJ databases">
        <title>Genome analysis of coral dinoflagellate symbionts highlights evolutionary adaptations to a symbiotic lifestyle.</title>
        <authorList>
            <person name="Aranda M."/>
            <person name="Li Y."/>
            <person name="Liew Y.J."/>
            <person name="Baumgarten S."/>
            <person name="Simakov O."/>
            <person name="Wilson M."/>
            <person name="Piel J."/>
            <person name="Ashoor H."/>
            <person name="Bougouffa S."/>
            <person name="Bajic V.B."/>
            <person name="Ryu T."/>
            <person name="Ravasi T."/>
            <person name="Bayer T."/>
            <person name="Micklem G."/>
            <person name="Kim H."/>
            <person name="Bhak J."/>
            <person name="Lajeunesse T.C."/>
            <person name="Voolstra C.R."/>
        </authorList>
    </citation>
    <scope>NUCLEOTIDE SEQUENCE [LARGE SCALE GENOMIC DNA]</scope>
    <source>
        <strain evidence="13 14">CCMP2467</strain>
    </source>
</reference>
<comment type="pathway">
    <text evidence="7">Isoprenoid biosynthesis; isopentenyl diphosphate biosynthesis via DXP pathway; isopentenyl diphosphate from 1-deoxy-D-xylulose 5-phosphate: step 6/6.</text>
</comment>
<dbReference type="EC" id="1.17.7.4" evidence="10"/>
<dbReference type="InterPro" id="IPR003451">
    <property type="entry name" value="LytB/IspH"/>
</dbReference>
<feature type="region of interest" description="Disordered" evidence="11">
    <location>
        <begin position="1"/>
        <end position="24"/>
    </location>
</feature>
<dbReference type="GO" id="GO:0019288">
    <property type="term" value="P:isopentenyl diphosphate biosynthetic process, methylerythritol 4-phosphate pathway"/>
    <property type="evidence" value="ECO:0007669"/>
    <property type="project" value="InterPro"/>
</dbReference>
<dbReference type="NCBIfam" id="NF009911">
    <property type="entry name" value="PRK13371.1"/>
    <property type="match status" value="1"/>
</dbReference>
<evidence type="ECO:0000256" key="10">
    <source>
        <dbReference type="ARBA" id="ARBA00047177"/>
    </source>
</evidence>
<evidence type="ECO:0000256" key="8">
    <source>
        <dbReference type="ARBA" id="ARBA00046314"/>
    </source>
</evidence>
<evidence type="ECO:0000313" key="14">
    <source>
        <dbReference type="Proteomes" id="UP000186817"/>
    </source>
</evidence>
<gene>
    <name evidence="13" type="primary">ispH</name>
    <name evidence="13" type="ORF">AK812_SmicGene39690</name>
</gene>
<feature type="compositionally biased region" description="Basic and acidic residues" evidence="11">
    <location>
        <begin position="499"/>
        <end position="510"/>
    </location>
</feature>
<dbReference type="CDD" id="cd13944">
    <property type="entry name" value="lytB_ispH"/>
    <property type="match status" value="1"/>
</dbReference>
<dbReference type="Gene3D" id="3.60.130.10">
    <property type="entry name" value="Clavaminate synthase-like"/>
    <property type="match status" value="1"/>
</dbReference>
<dbReference type="GO" id="GO:0051745">
    <property type="term" value="F:4-hydroxy-3-methylbut-2-enyl diphosphate reductase activity"/>
    <property type="evidence" value="ECO:0007669"/>
    <property type="project" value="UniProtKB-EC"/>
</dbReference>
<proteinExistence type="inferred from homology"/>
<feature type="domain" description="TauD/TfdA-like" evidence="12">
    <location>
        <begin position="244"/>
        <end position="469"/>
    </location>
</feature>
<dbReference type="Pfam" id="PF02401">
    <property type="entry name" value="LYTB"/>
    <property type="match status" value="1"/>
</dbReference>
<protein>
    <recommendedName>
        <fullName evidence="10">4-hydroxy-3-methylbut-2-enyl diphosphate reductase</fullName>
        <ecNumber evidence="10">1.17.7.4</ecNumber>
    </recommendedName>
</protein>
<evidence type="ECO:0000256" key="1">
    <source>
        <dbReference type="ARBA" id="ARBA00001966"/>
    </source>
</evidence>
<dbReference type="EMBL" id="LSRX01001430">
    <property type="protein sequence ID" value="OLP79971.1"/>
    <property type="molecule type" value="Genomic_DNA"/>
</dbReference>
<evidence type="ECO:0000256" key="2">
    <source>
        <dbReference type="ARBA" id="ARBA00022485"/>
    </source>
</evidence>
<keyword evidence="4" id="KW-0560">Oxidoreductase</keyword>
<evidence type="ECO:0000259" key="12">
    <source>
        <dbReference type="Pfam" id="PF02668"/>
    </source>
</evidence>
<dbReference type="Gene3D" id="3.40.50.11270">
    <property type="match status" value="1"/>
</dbReference>
<dbReference type="Proteomes" id="UP000186817">
    <property type="component" value="Unassembled WGS sequence"/>
</dbReference>
<keyword evidence="2" id="KW-0004">4Fe-4S</keyword>
<accession>A0A1Q9CAN5</accession>
<dbReference type="InterPro" id="IPR003819">
    <property type="entry name" value="TauD/TfdA-like"/>
</dbReference>
<dbReference type="NCBIfam" id="TIGR00216">
    <property type="entry name" value="ispH_lytB"/>
    <property type="match status" value="1"/>
</dbReference>
<dbReference type="InterPro" id="IPR042098">
    <property type="entry name" value="TauD-like_sf"/>
</dbReference>
<evidence type="ECO:0000256" key="6">
    <source>
        <dbReference type="ARBA" id="ARBA00023014"/>
    </source>
</evidence>
<evidence type="ECO:0000256" key="9">
    <source>
        <dbReference type="ARBA" id="ARBA00046335"/>
    </source>
</evidence>
<keyword evidence="6" id="KW-0411">Iron-sulfur</keyword>
<keyword evidence="5" id="KW-0408">Iron</keyword>
<comment type="similarity">
    <text evidence="9">Belongs to the IspH family.</text>
</comment>
<evidence type="ECO:0000256" key="4">
    <source>
        <dbReference type="ARBA" id="ARBA00023002"/>
    </source>
</evidence>
<comment type="pathway">
    <text evidence="8">Isoprenoid biosynthesis; dimethylallyl diphosphate biosynthesis; dimethylallyl diphosphate from (2E)-4-hydroxy-3-methylbutenyl diphosphate: step 1/1.</text>
</comment>
<evidence type="ECO:0000256" key="3">
    <source>
        <dbReference type="ARBA" id="ARBA00022723"/>
    </source>
</evidence>
<name>A0A1Q9CAN5_SYMMI</name>
<dbReference type="OrthoDB" id="412776at2759"/>